<evidence type="ECO:0000259" key="1">
    <source>
        <dbReference type="Pfam" id="PF05161"/>
    </source>
</evidence>
<evidence type="ECO:0000313" key="3">
    <source>
        <dbReference type="EMBL" id="GGP19995.1"/>
    </source>
</evidence>
<dbReference type="EMBL" id="BMNL01000001">
    <property type="protein sequence ID" value="GGP19995.1"/>
    <property type="molecule type" value="Genomic_DNA"/>
</dbReference>
<dbReference type="InterPro" id="IPR038614">
    <property type="entry name" value="GK_N_sf"/>
</dbReference>
<reference evidence="3" key="1">
    <citation type="journal article" date="2014" name="Int. J. Syst. Evol. Microbiol.">
        <title>Complete genome sequence of Corynebacterium casei LMG S-19264T (=DSM 44701T), isolated from a smear-ripened cheese.</title>
        <authorList>
            <consortium name="US DOE Joint Genome Institute (JGI-PGF)"/>
            <person name="Walter F."/>
            <person name="Albersmeier A."/>
            <person name="Kalinowski J."/>
            <person name="Ruckert C."/>
        </authorList>
    </citation>
    <scope>NUCLEOTIDE SEQUENCE</scope>
    <source>
        <strain evidence="3">JCM 10088</strain>
    </source>
</reference>
<feature type="domain" description="MOFRL-associated" evidence="2">
    <location>
        <begin position="37"/>
        <end position="237"/>
    </location>
</feature>
<feature type="domain" description="MOFRL" evidence="1">
    <location>
        <begin position="316"/>
        <end position="419"/>
    </location>
</feature>
<name>A0A830GT33_9CREN</name>
<dbReference type="AlphaFoldDB" id="A0A830GT33"/>
<gene>
    <name evidence="3" type="ORF">GCM10007981_06100</name>
</gene>
<evidence type="ECO:0000259" key="2">
    <source>
        <dbReference type="Pfam" id="PF13660"/>
    </source>
</evidence>
<dbReference type="SUPFAM" id="SSF82544">
    <property type="entry name" value="GckA/TtuD-like"/>
    <property type="match status" value="1"/>
</dbReference>
<proteinExistence type="predicted"/>
<protein>
    <submittedName>
        <fullName evidence="3">Glycerate kinase</fullName>
    </submittedName>
</protein>
<keyword evidence="3" id="KW-0418">Kinase</keyword>
<dbReference type="InterPro" id="IPR025286">
    <property type="entry name" value="MOFRL_assoc_dom"/>
</dbReference>
<dbReference type="PANTHER" id="PTHR12227:SF0">
    <property type="entry name" value="GLYCERATE KINASE"/>
    <property type="match status" value="1"/>
</dbReference>
<dbReference type="InterPro" id="IPR039760">
    <property type="entry name" value="MOFRL_protein"/>
</dbReference>
<dbReference type="InterPro" id="IPR037035">
    <property type="entry name" value="GK-like_C_sf"/>
</dbReference>
<dbReference type="Pfam" id="PF05161">
    <property type="entry name" value="MOFRL"/>
    <property type="match status" value="1"/>
</dbReference>
<keyword evidence="4" id="KW-1185">Reference proteome</keyword>
<evidence type="ECO:0000313" key="4">
    <source>
        <dbReference type="Proteomes" id="UP000610960"/>
    </source>
</evidence>
<organism evidence="3 4">
    <name type="scientific">Thermocladium modestius</name>
    <dbReference type="NCBI Taxonomy" id="62609"/>
    <lineage>
        <taxon>Archaea</taxon>
        <taxon>Thermoproteota</taxon>
        <taxon>Thermoprotei</taxon>
        <taxon>Thermoproteales</taxon>
        <taxon>Thermoproteaceae</taxon>
        <taxon>Thermocladium</taxon>
    </lineage>
</organism>
<dbReference type="PANTHER" id="PTHR12227">
    <property type="entry name" value="GLYCERATE KINASE"/>
    <property type="match status" value="1"/>
</dbReference>
<dbReference type="Proteomes" id="UP000610960">
    <property type="component" value="Unassembled WGS sequence"/>
</dbReference>
<keyword evidence="3" id="KW-0808">Transferase</keyword>
<dbReference type="Gene3D" id="3.40.50.10180">
    <property type="entry name" value="Glycerate kinase, MOFRL-like N-terminal domain"/>
    <property type="match status" value="1"/>
</dbReference>
<sequence>MVYSMISNFMKDMIRDILEESDLYGRARSWLASHPLSADRIHVISMGKGAVNMAAAAEEELGSKVVDGIVVVPQGTPRRSLHSMVLESTHPLPSEASLRAGEAIMELLGSVERGDLVLFLISGGGSALVEVPAPGISLEDLRGLNELLIMSGATIEEINAVRKHVSAVKGGRLAKIALDRGARVVSLLASDVPGDDPATIASGPTVPDPTTYGDAVLALKSRGIWEKAPPRVRTVLEEGMRGLREETPKELAGADAFLMASNMDVLRGLSSRLARRGIPSLILTSSVEGEAREVGRFLASIAVEAHRSGLPLPRGAILVGGEPTVMVRGNGKGGRTTELCAGFALGARGVGGVYMLSLATDGQDGNMDAAGCVADGETMKEAERAGVSFVGELGRNNTAAIFEATGSLIRTGLTGSNLNIISVVMIDSIEK</sequence>
<reference evidence="3" key="2">
    <citation type="submission" date="2020-09" db="EMBL/GenBank/DDBJ databases">
        <authorList>
            <person name="Sun Q."/>
            <person name="Ohkuma M."/>
        </authorList>
    </citation>
    <scope>NUCLEOTIDE SEQUENCE</scope>
    <source>
        <strain evidence="3">JCM 10088</strain>
    </source>
</reference>
<comment type="caution">
    <text evidence="3">The sequence shown here is derived from an EMBL/GenBank/DDBJ whole genome shotgun (WGS) entry which is preliminary data.</text>
</comment>
<dbReference type="InterPro" id="IPR007835">
    <property type="entry name" value="MOFRL"/>
</dbReference>
<dbReference type="Pfam" id="PF13660">
    <property type="entry name" value="DUF4147"/>
    <property type="match status" value="1"/>
</dbReference>
<dbReference type="Gene3D" id="3.40.1480.10">
    <property type="entry name" value="MOFRL domain"/>
    <property type="match status" value="1"/>
</dbReference>
<dbReference type="GO" id="GO:0008887">
    <property type="term" value="F:glycerate kinase activity"/>
    <property type="evidence" value="ECO:0007669"/>
    <property type="project" value="InterPro"/>
</dbReference>
<accession>A0A830GT33</accession>
<dbReference type="GO" id="GO:0005737">
    <property type="term" value="C:cytoplasm"/>
    <property type="evidence" value="ECO:0007669"/>
    <property type="project" value="TreeGrafter"/>
</dbReference>